<organism evidence="1 2">
    <name type="scientific">Azorhizobium oxalatiphilum</name>
    <dbReference type="NCBI Taxonomy" id="980631"/>
    <lineage>
        <taxon>Bacteria</taxon>
        <taxon>Pseudomonadati</taxon>
        <taxon>Pseudomonadota</taxon>
        <taxon>Alphaproteobacteria</taxon>
        <taxon>Hyphomicrobiales</taxon>
        <taxon>Xanthobacteraceae</taxon>
        <taxon>Azorhizobium</taxon>
    </lineage>
</organism>
<dbReference type="Proteomes" id="UP000606044">
    <property type="component" value="Unassembled WGS sequence"/>
</dbReference>
<gene>
    <name evidence="1" type="ORF">GCM10007301_15320</name>
</gene>
<reference evidence="1" key="1">
    <citation type="journal article" date="2014" name="Int. J. Syst. Evol. Microbiol.">
        <title>Complete genome sequence of Corynebacterium casei LMG S-19264T (=DSM 44701T), isolated from a smear-ripened cheese.</title>
        <authorList>
            <consortium name="US DOE Joint Genome Institute (JGI-PGF)"/>
            <person name="Walter F."/>
            <person name="Albersmeier A."/>
            <person name="Kalinowski J."/>
            <person name="Ruckert C."/>
        </authorList>
    </citation>
    <scope>NUCLEOTIDE SEQUENCE</scope>
    <source>
        <strain evidence="1">CCM 7897</strain>
    </source>
</reference>
<proteinExistence type="predicted"/>
<sequence>MLVASERIQVRAFQLAGEARSKATDQFDLLGERQKGLEVQASHLKAKSRLGAIYQIHLILSAADLLRTCVAEGSGDALTADEDLSTIKRMCHSVRAYLEQDCEESAHAVGSDYYMPHACDPHQLIEDALYREEGGHAD</sequence>
<accession>A0A917BS24</accession>
<comment type="caution">
    <text evidence="1">The sequence shown here is derived from an EMBL/GenBank/DDBJ whole genome shotgun (WGS) entry which is preliminary data.</text>
</comment>
<evidence type="ECO:0000313" key="2">
    <source>
        <dbReference type="Proteomes" id="UP000606044"/>
    </source>
</evidence>
<dbReference type="EMBL" id="BMCT01000001">
    <property type="protein sequence ID" value="GGF56578.1"/>
    <property type="molecule type" value="Genomic_DNA"/>
</dbReference>
<protein>
    <submittedName>
        <fullName evidence="1">Uncharacterized protein</fullName>
    </submittedName>
</protein>
<dbReference type="AlphaFoldDB" id="A0A917BS24"/>
<evidence type="ECO:0000313" key="1">
    <source>
        <dbReference type="EMBL" id="GGF56578.1"/>
    </source>
</evidence>
<reference evidence="1" key="2">
    <citation type="submission" date="2020-09" db="EMBL/GenBank/DDBJ databases">
        <authorList>
            <person name="Sun Q."/>
            <person name="Sedlacek I."/>
        </authorList>
    </citation>
    <scope>NUCLEOTIDE SEQUENCE</scope>
    <source>
        <strain evidence="1">CCM 7897</strain>
    </source>
</reference>
<name>A0A917BS24_9HYPH</name>
<keyword evidence="2" id="KW-1185">Reference proteome</keyword>
<dbReference type="RefSeq" id="WP_188576837.1">
    <property type="nucleotide sequence ID" value="NZ_BMCT01000001.1"/>
</dbReference>